<comment type="caution">
    <text evidence="1">The sequence shown here is derived from an EMBL/GenBank/DDBJ whole genome shotgun (WGS) entry which is preliminary data.</text>
</comment>
<organism evidence="1">
    <name type="scientific">bioreactor metagenome</name>
    <dbReference type="NCBI Taxonomy" id="1076179"/>
    <lineage>
        <taxon>unclassified sequences</taxon>
        <taxon>metagenomes</taxon>
        <taxon>ecological metagenomes</taxon>
    </lineage>
</organism>
<evidence type="ECO:0000313" key="1">
    <source>
        <dbReference type="EMBL" id="MPN14795.1"/>
    </source>
</evidence>
<name>A0A645FK79_9ZZZZ</name>
<dbReference type="Gene3D" id="2.180.10.10">
    <property type="entry name" value="RHS repeat-associated core"/>
    <property type="match status" value="1"/>
</dbReference>
<gene>
    <name evidence="1" type="ORF">SDC9_162124</name>
</gene>
<dbReference type="AlphaFoldDB" id="A0A645FK79"/>
<proteinExistence type="predicted"/>
<dbReference type="EMBL" id="VSSQ01061467">
    <property type="protein sequence ID" value="MPN14795.1"/>
    <property type="molecule type" value="Genomic_DNA"/>
</dbReference>
<accession>A0A645FK79</accession>
<evidence type="ECO:0008006" key="2">
    <source>
        <dbReference type="Google" id="ProtNLM"/>
    </source>
</evidence>
<sequence length="46" mass="5440">MIIRLGIWDPALERFSTVDPHTEKYYSWSPYHYAANNPIIKDQNST</sequence>
<protein>
    <recommendedName>
        <fullName evidence="2">RHS repeat-associated core domain-containing protein</fullName>
    </recommendedName>
</protein>
<reference evidence="1" key="1">
    <citation type="submission" date="2019-08" db="EMBL/GenBank/DDBJ databases">
        <authorList>
            <person name="Kucharzyk K."/>
            <person name="Murdoch R.W."/>
            <person name="Higgins S."/>
            <person name="Loffler F."/>
        </authorList>
    </citation>
    <scope>NUCLEOTIDE SEQUENCE</scope>
</reference>